<organism evidence="1 2">
    <name type="scientific">Glonium stellatum</name>
    <dbReference type="NCBI Taxonomy" id="574774"/>
    <lineage>
        <taxon>Eukaryota</taxon>
        <taxon>Fungi</taxon>
        <taxon>Dikarya</taxon>
        <taxon>Ascomycota</taxon>
        <taxon>Pezizomycotina</taxon>
        <taxon>Dothideomycetes</taxon>
        <taxon>Pleosporomycetidae</taxon>
        <taxon>Gloniales</taxon>
        <taxon>Gloniaceae</taxon>
        <taxon>Glonium</taxon>
    </lineage>
</organism>
<feature type="non-terminal residue" evidence="1">
    <location>
        <position position="218"/>
    </location>
</feature>
<sequence>EEEAEDELPGYDAGIAPLYDEHDFNVPILTYHLRQINRKLQILVPFGPTCDTSYKIFFRTTLNILSKKPDITLNCASPNLPKESSVATMDFDNDGPLPWCPRAVLRCKSANEEPAKTYYMEARNFSDWAVSIGEASFFWRLEDRPYTLVFSEGTSRIVIARFAYSECGTTATNGAEVGQLVIYRQGFLNDNNDLALIICSCCIAITQFKRMGRHYRNN</sequence>
<dbReference type="Proteomes" id="UP000250140">
    <property type="component" value="Unassembled WGS sequence"/>
</dbReference>
<name>A0A8E2EP14_9PEZI</name>
<protein>
    <submittedName>
        <fullName evidence="1">Uncharacterized protein</fullName>
    </submittedName>
</protein>
<dbReference type="AlphaFoldDB" id="A0A8E2EP14"/>
<feature type="non-terminal residue" evidence="1">
    <location>
        <position position="1"/>
    </location>
</feature>
<keyword evidence="2" id="KW-1185">Reference proteome</keyword>
<proteinExistence type="predicted"/>
<gene>
    <name evidence="1" type="ORF">AOQ84DRAFT_252506</name>
</gene>
<evidence type="ECO:0000313" key="2">
    <source>
        <dbReference type="Proteomes" id="UP000250140"/>
    </source>
</evidence>
<dbReference type="OrthoDB" id="3941101at2759"/>
<reference evidence="1 2" key="1">
    <citation type="journal article" date="2016" name="Nat. Commun.">
        <title>Ectomycorrhizal ecology is imprinted in the genome of the dominant symbiotic fungus Cenococcum geophilum.</title>
        <authorList>
            <consortium name="DOE Joint Genome Institute"/>
            <person name="Peter M."/>
            <person name="Kohler A."/>
            <person name="Ohm R.A."/>
            <person name="Kuo A."/>
            <person name="Krutzmann J."/>
            <person name="Morin E."/>
            <person name="Arend M."/>
            <person name="Barry K.W."/>
            <person name="Binder M."/>
            <person name="Choi C."/>
            <person name="Clum A."/>
            <person name="Copeland A."/>
            <person name="Grisel N."/>
            <person name="Haridas S."/>
            <person name="Kipfer T."/>
            <person name="LaButti K."/>
            <person name="Lindquist E."/>
            <person name="Lipzen A."/>
            <person name="Maire R."/>
            <person name="Meier B."/>
            <person name="Mihaltcheva S."/>
            <person name="Molinier V."/>
            <person name="Murat C."/>
            <person name="Poggeler S."/>
            <person name="Quandt C.A."/>
            <person name="Sperisen C."/>
            <person name="Tritt A."/>
            <person name="Tisserant E."/>
            <person name="Crous P.W."/>
            <person name="Henrissat B."/>
            <person name="Nehls U."/>
            <person name="Egli S."/>
            <person name="Spatafora J.W."/>
            <person name="Grigoriev I.V."/>
            <person name="Martin F.M."/>
        </authorList>
    </citation>
    <scope>NUCLEOTIDE SEQUENCE [LARGE SCALE GENOMIC DNA]</scope>
    <source>
        <strain evidence="1 2">CBS 207.34</strain>
    </source>
</reference>
<dbReference type="EMBL" id="KV751022">
    <property type="protein sequence ID" value="OCL01995.1"/>
    <property type="molecule type" value="Genomic_DNA"/>
</dbReference>
<accession>A0A8E2EP14</accession>
<evidence type="ECO:0000313" key="1">
    <source>
        <dbReference type="EMBL" id="OCL01995.1"/>
    </source>
</evidence>